<reference evidence="1" key="1">
    <citation type="journal article" date="2015" name="Nature">
        <title>Complex archaea that bridge the gap between prokaryotes and eukaryotes.</title>
        <authorList>
            <person name="Spang A."/>
            <person name="Saw J.H."/>
            <person name="Jorgensen S.L."/>
            <person name="Zaremba-Niedzwiedzka K."/>
            <person name="Martijn J."/>
            <person name="Lind A.E."/>
            <person name="van Eijk R."/>
            <person name="Schleper C."/>
            <person name="Guy L."/>
            <person name="Ettema T.J."/>
        </authorList>
    </citation>
    <scope>NUCLEOTIDE SEQUENCE</scope>
</reference>
<evidence type="ECO:0000313" key="1">
    <source>
        <dbReference type="EMBL" id="KKN67229.1"/>
    </source>
</evidence>
<comment type="caution">
    <text evidence="1">The sequence shown here is derived from an EMBL/GenBank/DDBJ whole genome shotgun (WGS) entry which is preliminary data.</text>
</comment>
<accession>A0A0F9SJK8</accession>
<gene>
    <name evidence="1" type="ORF">LCGC14_0464020</name>
</gene>
<protein>
    <submittedName>
        <fullName evidence="1">Uncharacterized protein</fullName>
    </submittedName>
</protein>
<sequence length="88" mass="10032">MANTTGKKFGGRQKGTQNKLTTSFKELVMQTYCELERKKDKGMLIWALENETDFYKIASKLIPTEMQGQMTGELLIKVIREGNNPKTT</sequence>
<dbReference type="AlphaFoldDB" id="A0A0F9SJK8"/>
<proteinExistence type="predicted"/>
<name>A0A0F9SJK8_9ZZZZ</name>
<dbReference type="EMBL" id="LAZR01000481">
    <property type="protein sequence ID" value="KKN67229.1"/>
    <property type="molecule type" value="Genomic_DNA"/>
</dbReference>
<organism evidence="1">
    <name type="scientific">marine sediment metagenome</name>
    <dbReference type="NCBI Taxonomy" id="412755"/>
    <lineage>
        <taxon>unclassified sequences</taxon>
        <taxon>metagenomes</taxon>
        <taxon>ecological metagenomes</taxon>
    </lineage>
</organism>